<dbReference type="Proteomes" id="UP000215355">
    <property type="component" value="Chromosome 1"/>
</dbReference>
<keyword evidence="2" id="KW-0251">Elongation factor</keyword>
<accession>A0AAJ4XBI0</accession>
<keyword evidence="1" id="KW-0175">Coiled coil</keyword>
<organism evidence="2 3">
    <name type="scientific">Sphingobacterium mizutaii</name>
    <dbReference type="NCBI Taxonomy" id="1010"/>
    <lineage>
        <taxon>Bacteria</taxon>
        <taxon>Pseudomonadati</taxon>
        <taxon>Bacteroidota</taxon>
        <taxon>Sphingobacteriia</taxon>
        <taxon>Sphingobacteriales</taxon>
        <taxon>Sphingobacteriaceae</taxon>
        <taxon>Sphingobacterium</taxon>
    </lineage>
</organism>
<keyword evidence="2" id="KW-0648">Protein biosynthesis</keyword>
<dbReference type="GO" id="GO:0003746">
    <property type="term" value="F:translation elongation factor activity"/>
    <property type="evidence" value="ECO:0007669"/>
    <property type="project" value="UniProtKB-KW"/>
</dbReference>
<proteinExistence type="predicted"/>
<name>A0AAJ4XBI0_9SPHI</name>
<evidence type="ECO:0000256" key="1">
    <source>
        <dbReference type="SAM" id="Coils"/>
    </source>
</evidence>
<dbReference type="KEGG" id="smiz:4412673_02038"/>
<sequence>MDWNKEEVVGYCLKKCRNRVQEIQSAMDSAQDAILNDTKSSMGDKYETSREMAQQEISRLQNQLKQAEIDLDKINNLDLNSSELVRMGSIVQTDQFDYFIAISIGAVKIKEKTIMIISKESPIGNLLFGKKEKETVQFNNKTITIQKIY</sequence>
<dbReference type="AlphaFoldDB" id="A0AAJ4XBI0"/>
<gene>
    <name evidence="2" type="ORF">SAMEA4412673_02038</name>
</gene>
<dbReference type="RefSeq" id="WP_093096302.1">
    <property type="nucleotide sequence ID" value="NZ_FNGK01000001.1"/>
</dbReference>
<reference evidence="2 3" key="1">
    <citation type="submission" date="2017-06" db="EMBL/GenBank/DDBJ databases">
        <authorList>
            <consortium name="Pathogen Informatics"/>
        </authorList>
    </citation>
    <scope>NUCLEOTIDE SEQUENCE [LARGE SCALE GENOMIC DNA]</scope>
    <source>
        <strain evidence="2 3">NCTC12149</strain>
    </source>
</reference>
<feature type="coiled-coil region" evidence="1">
    <location>
        <begin position="13"/>
        <end position="77"/>
    </location>
</feature>
<dbReference type="EMBL" id="LT906468">
    <property type="protein sequence ID" value="SNV50386.1"/>
    <property type="molecule type" value="Genomic_DNA"/>
</dbReference>
<evidence type="ECO:0000313" key="2">
    <source>
        <dbReference type="EMBL" id="SNV50386.1"/>
    </source>
</evidence>
<evidence type="ECO:0000313" key="3">
    <source>
        <dbReference type="Proteomes" id="UP000215355"/>
    </source>
</evidence>
<protein>
    <submittedName>
        <fullName evidence="2">Transcription elongation factor</fullName>
    </submittedName>
</protein>